<sequence length="184" mass="19404">MSEPVHHASHGDHEGHRSRRDHGHHEGHHGHGHQAGHRPPASWRTAASATLHCLTGCAIGEVLGLVIGTVLGWSTAPTIVLAVALAFFFGYLLTLLPLRRAGVGWGTAVKLALAADTVSIIVMEVIDNGVMLAIPGAMDAGLTTPLFWGALAFALFAAFLVTTPVNKWIISRGGGHAVVHAYHH</sequence>
<proteinExistence type="predicted"/>
<keyword evidence="2" id="KW-0472">Membrane</keyword>
<feature type="region of interest" description="Disordered" evidence="1">
    <location>
        <begin position="1"/>
        <end position="41"/>
    </location>
</feature>
<reference evidence="5" key="1">
    <citation type="journal article" date="2019" name="Int. J. Syst. Evol. Microbiol.">
        <title>The Global Catalogue of Microorganisms (GCM) 10K type strain sequencing project: providing services to taxonomists for standard genome sequencing and annotation.</title>
        <authorList>
            <consortium name="The Broad Institute Genomics Platform"/>
            <consortium name="The Broad Institute Genome Sequencing Center for Infectious Disease"/>
            <person name="Wu L."/>
            <person name="Ma J."/>
        </authorList>
    </citation>
    <scope>NUCLEOTIDE SEQUENCE [LARGE SCALE GENOMIC DNA]</scope>
    <source>
        <strain evidence="5">TBRC 4489</strain>
    </source>
</reference>
<dbReference type="RefSeq" id="WP_377287330.1">
    <property type="nucleotide sequence ID" value="NZ_JBHSBM010000016.1"/>
</dbReference>
<evidence type="ECO:0000259" key="3">
    <source>
        <dbReference type="Pfam" id="PF14342"/>
    </source>
</evidence>
<organism evidence="4 5">
    <name type="scientific">Planomonospora corallina</name>
    <dbReference type="NCBI Taxonomy" id="1806052"/>
    <lineage>
        <taxon>Bacteria</taxon>
        <taxon>Bacillati</taxon>
        <taxon>Actinomycetota</taxon>
        <taxon>Actinomycetes</taxon>
        <taxon>Streptosporangiales</taxon>
        <taxon>Streptosporangiaceae</taxon>
        <taxon>Planomonospora</taxon>
    </lineage>
</organism>
<dbReference type="Proteomes" id="UP001595850">
    <property type="component" value="Unassembled WGS sequence"/>
</dbReference>
<feature type="transmembrane region" description="Helical" evidence="2">
    <location>
        <begin position="108"/>
        <end position="126"/>
    </location>
</feature>
<dbReference type="EMBL" id="JBHSBM010000016">
    <property type="protein sequence ID" value="MFC4059008.1"/>
    <property type="molecule type" value="Genomic_DNA"/>
</dbReference>
<evidence type="ECO:0000256" key="1">
    <source>
        <dbReference type="SAM" id="MobiDB-lite"/>
    </source>
</evidence>
<comment type="caution">
    <text evidence="4">The sequence shown here is derived from an EMBL/GenBank/DDBJ whole genome shotgun (WGS) entry which is preliminary data.</text>
</comment>
<accession>A0ABV8I983</accession>
<evidence type="ECO:0000313" key="4">
    <source>
        <dbReference type="EMBL" id="MFC4059008.1"/>
    </source>
</evidence>
<name>A0ABV8I983_9ACTN</name>
<keyword evidence="5" id="KW-1185">Reference proteome</keyword>
<dbReference type="InterPro" id="IPR025509">
    <property type="entry name" value="DUF4396"/>
</dbReference>
<dbReference type="Pfam" id="PF14342">
    <property type="entry name" value="DUF4396"/>
    <property type="match status" value="1"/>
</dbReference>
<feature type="domain" description="DUF4396" evidence="3">
    <location>
        <begin position="42"/>
        <end position="174"/>
    </location>
</feature>
<feature type="transmembrane region" description="Helical" evidence="2">
    <location>
        <begin position="146"/>
        <end position="165"/>
    </location>
</feature>
<evidence type="ECO:0000256" key="2">
    <source>
        <dbReference type="SAM" id="Phobius"/>
    </source>
</evidence>
<evidence type="ECO:0000313" key="5">
    <source>
        <dbReference type="Proteomes" id="UP001595850"/>
    </source>
</evidence>
<feature type="compositionally biased region" description="Basic and acidic residues" evidence="1">
    <location>
        <begin position="1"/>
        <end position="15"/>
    </location>
</feature>
<feature type="transmembrane region" description="Helical" evidence="2">
    <location>
        <begin position="79"/>
        <end position="96"/>
    </location>
</feature>
<feature type="compositionally biased region" description="Basic residues" evidence="1">
    <location>
        <begin position="16"/>
        <end position="36"/>
    </location>
</feature>
<keyword evidence="2" id="KW-0812">Transmembrane</keyword>
<feature type="transmembrane region" description="Helical" evidence="2">
    <location>
        <begin position="51"/>
        <end position="73"/>
    </location>
</feature>
<keyword evidence="2" id="KW-1133">Transmembrane helix</keyword>
<protein>
    <submittedName>
        <fullName evidence="4">DUF4396 domain-containing protein</fullName>
    </submittedName>
</protein>
<gene>
    <name evidence="4" type="ORF">ACFOWE_11915</name>
</gene>